<dbReference type="GO" id="GO:0006935">
    <property type="term" value="P:chemotaxis"/>
    <property type="evidence" value="ECO:0007669"/>
    <property type="project" value="TreeGrafter"/>
</dbReference>
<dbReference type="PANTHER" id="PTHR43531:SF14">
    <property type="entry name" value="METHYL-ACCEPTING CHEMOTAXIS PROTEIN I-RELATED"/>
    <property type="match status" value="1"/>
</dbReference>
<gene>
    <name evidence="8" type="ORF">H8N03_21150</name>
</gene>
<protein>
    <submittedName>
        <fullName evidence="8">HAMP domain-containing protein</fullName>
    </submittedName>
</protein>
<evidence type="ECO:0000259" key="6">
    <source>
        <dbReference type="PROSITE" id="PS50111"/>
    </source>
</evidence>
<dbReference type="PANTHER" id="PTHR43531">
    <property type="entry name" value="PROTEIN ICFG"/>
    <property type="match status" value="1"/>
</dbReference>
<dbReference type="EMBL" id="JACORT010000010">
    <property type="protein sequence ID" value="MBC5785466.1"/>
    <property type="molecule type" value="Genomic_DNA"/>
</dbReference>
<dbReference type="PROSITE" id="PS50885">
    <property type="entry name" value="HAMP"/>
    <property type="match status" value="1"/>
</dbReference>
<dbReference type="GO" id="GO:0004888">
    <property type="term" value="F:transmembrane signaling receptor activity"/>
    <property type="evidence" value="ECO:0007669"/>
    <property type="project" value="TreeGrafter"/>
</dbReference>
<keyword evidence="5" id="KW-0812">Transmembrane</keyword>
<proteinExistence type="inferred from homology"/>
<evidence type="ECO:0000259" key="7">
    <source>
        <dbReference type="PROSITE" id="PS50885"/>
    </source>
</evidence>
<organism evidence="8 9">
    <name type="scientific">Ramlibacter cellulosilyticus</name>
    <dbReference type="NCBI Taxonomy" id="2764187"/>
    <lineage>
        <taxon>Bacteria</taxon>
        <taxon>Pseudomonadati</taxon>
        <taxon>Pseudomonadota</taxon>
        <taxon>Betaproteobacteria</taxon>
        <taxon>Burkholderiales</taxon>
        <taxon>Comamonadaceae</taxon>
        <taxon>Ramlibacter</taxon>
    </lineage>
</organism>
<sequence>MGALSDLIGEQAREAEAESRATSERTGNYVTVGLVAAGLVLLAVGLAISRGVVRRLASAVELAQTVATGDLRSRIHVEGNDEAAQLLKALAAMNGSLVRLVGTVRQSSDSIAAGSLQIAHGNQDLSQRTEEQASNLQQTAASMEQISATVRANADTARAATDMAGTARASASRSGAAVGELVATMGQITEASRRVGDIVGVIDGIAFQTNILALNAAVEAARAGEQGRGFAVVASEVRMLAQRSAAAAKEIKTLIAQSVAKVEAGERQASHAGESMGDVVRQVQQMADLIAEIGAATQEQTKGIAEVSQAVTHIDQVTQSNASLVEEAAAAAESLNRQAERLVEAVSLFRVDTGTPLLAAP</sequence>
<dbReference type="GO" id="GO:0007165">
    <property type="term" value="P:signal transduction"/>
    <property type="evidence" value="ECO:0007669"/>
    <property type="project" value="UniProtKB-KW"/>
</dbReference>
<dbReference type="AlphaFoldDB" id="A0A923MUW6"/>
<evidence type="ECO:0000313" key="8">
    <source>
        <dbReference type="EMBL" id="MBC5785466.1"/>
    </source>
</evidence>
<comment type="similarity">
    <text evidence="3">Belongs to the methyl-accepting chemotaxis (MCP) protein family.</text>
</comment>
<reference evidence="8" key="1">
    <citation type="submission" date="2020-08" db="EMBL/GenBank/DDBJ databases">
        <title>Ramlibacter sp. USB13 16S ribosomal RNA gene genome sequencing and assembly.</title>
        <authorList>
            <person name="Kang M."/>
        </authorList>
    </citation>
    <scope>NUCLEOTIDE SEQUENCE</scope>
    <source>
        <strain evidence="8">USB13</strain>
    </source>
</reference>
<evidence type="ECO:0000256" key="5">
    <source>
        <dbReference type="SAM" id="Phobius"/>
    </source>
</evidence>
<name>A0A923MUW6_9BURK</name>
<dbReference type="InterPro" id="IPR051310">
    <property type="entry name" value="MCP_chemotaxis"/>
</dbReference>
<dbReference type="InterPro" id="IPR003660">
    <property type="entry name" value="HAMP_dom"/>
</dbReference>
<dbReference type="Pfam" id="PF00672">
    <property type="entry name" value="HAMP"/>
    <property type="match status" value="1"/>
</dbReference>
<dbReference type="GO" id="GO:0005886">
    <property type="term" value="C:plasma membrane"/>
    <property type="evidence" value="ECO:0007669"/>
    <property type="project" value="TreeGrafter"/>
</dbReference>
<comment type="caution">
    <text evidence="8">The sequence shown here is derived from an EMBL/GenBank/DDBJ whole genome shotgun (WGS) entry which is preliminary data.</text>
</comment>
<dbReference type="FunFam" id="1.10.287.950:FF:000001">
    <property type="entry name" value="Methyl-accepting chemotaxis sensory transducer"/>
    <property type="match status" value="1"/>
</dbReference>
<dbReference type="CDD" id="cd11386">
    <property type="entry name" value="MCP_signal"/>
    <property type="match status" value="1"/>
</dbReference>
<dbReference type="SMART" id="SM00283">
    <property type="entry name" value="MA"/>
    <property type="match status" value="1"/>
</dbReference>
<feature type="transmembrane region" description="Helical" evidence="5">
    <location>
        <begin position="29"/>
        <end position="48"/>
    </location>
</feature>
<dbReference type="Proteomes" id="UP000608513">
    <property type="component" value="Unassembled WGS sequence"/>
</dbReference>
<keyword evidence="9" id="KW-1185">Reference proteome</keyword>
<keyword evidence="5" id="KW-0472">Membrane</keyword>
<keyword evidence="2" id="KW-0488">Methylation</keyword>
<dbReference type="Pfam" id="PF00015">
    <property type="entry name" value="MCPsignal"/>
    <property type="match status" value="1"/>
</dbReference>
<dbReference type="SMART" id="SM00304">
    <property type="entry name" value="HAMP"/>
    <property type="match status" value="2"/>
</dbReference>
<keyword evidence="4" id="KW-0807">Transducer</keyword>
<feature type="domain" description="Methyl-accepting transducer" evidence="6">
    <location>
        <begin position="107"/>
        <end position="336"/>
    </location>
</feature>
<evidence type="ECO:0000256" key="3">
    <source>
        <dbReference type="ARBA" id="ARBA00029447"/>
    </source>
</evidence>
<evidence type="ECO:0000256" key="4">
    <source>
        <dbReference type="PROSITE-ProRule" id="PRU00284"/>
    </source>
</evidence>
<evidence type="ECO:0000256" key="1">
    <source>
        <dbReference type="ARBA" id="ARBA00004370"/>
    </source>
</evidence>
<evidence type="ECO:0000256" key="2">
    <source>
        <dbReference type="ARBA" id="ARBA00022481"/>
    </source>
</evidence>
<keyword evidence="5" id="KW-1133">Transmembrane helix</keyword>
<accession>A0A923MUW6</accession>
<feature type="domain" description="HAMP" evidence="7">
    <location>
        <begin position="50"/>
        <end position="102"/>
    </location>
</feature>
<dbReference type="SUPFAM" id="SSF58104">
    <property type="entry name" value="Methyl-accepting chemotaxis protein (MCP) signaling domain"/>
    <property type="match status" value="1"/>
</dbReference>
<evidence type="ECO:0000313" key="9">
    <source>
        <dbReference type="Proteomes" id="UP000608513"/>
    </source>
</evidence>
<dbReference type="Gene3D" id="1.10.287.950">
    <property type="entry name" value="Methyl-accepting chemotaxis protein"/>
    <property type="match status" value="1"/>
</dbReference>
<dbReference type="InterPro" id="IPR004089">
    <property type="entry name" value="MCPsignal_dom"/>
</dbReference>
<dbReference type="PROSITE" id="PS50111">
    <property type="entry name" value="CHEMOTAXIS_TRANSDUC_2"/>
    <property type="match status" value="1"/>
</dbReference>
<comment type="subcellular location">
    <subcellularLocation>
        <location evidence="1">Membrane</location>
    </subcellularLocation>
</comment>